<keyword evidence="5" id="KW-1185">Reference proteome</keyword>
<name>A0A2R5G2I3_NOSCO</name>
<dbReference type="AlphaFoldDB" id="A0A2R5G2I3"/>
<dbReference type="Proteomes" id="UP000245124">
    <property type="component" value="Unassembled WGS sequence"/>
</dbReference>
<dbReference type="OrthoDB" id="460892at2"/>
<comment type="caution">
    <text evidence="4">The sequence shown here is derived from an EMBL/GenBank/DDBJ whole genome shotgun (WGS) entry which is preliminary data.</text>
</comment>
<sequence>MRATFSDNLTTLKTSNMQSVMISNRFILGIVAFSVSFGLSLVPNWDFNKAFLTGLITAVTIYATALFVDKRRRNYEMFILGSIHKRIKEMEGLKARVVREINQIEEHHNLLYAESQQLQNQVTESRNQRESLHRELRTFTGQKKQLETEINSLQTEVNNLQKNITELNNAFSVLTAEKRRLESNCNASRSEITHLQSQISELQQEKQEIESNLTLLGRLKPQLEEKLYELRIAIQELEVETTQKNQLLVAAKAERENIQAILDSSRTQIAEHKAELQQLQEQVSLLQEERDSLQNQVWELLQQTETFNSEHLSDNSHEDDNELFPFSEIIETTAIINNSEADTSESLPEEWTNFLENLPVYELEVLKAIVEQDNPNTAIKKIAEANITMPNLLIDSINERANDTIGELIIDSNSEIPEVYPEYMTHVKRIIAMYEDRIARHASSN</sequence>
<reference evidence="4 5" key="1">
    <citation type="submission" date="2017-06" db="EMBL/GenBank/DDBJ databases">
        <title>Genome sequencing of cyanobaciteial culture collection at National Institute for Environmental Studies (NIES).</title>
        <authorList>
            <person name="Hirose Y."/>
            <person name="Shimura Y."/>
            <person name="Fujisawa T."/>
            <person name="Nakamura Y."/>
            <person name="Kawachi M."/>
        </authorList>
    </citation>
    <scope>NUCLEOTIDE SEQUENCE [LARGE SCALE GENOMIC DNA]</scope>
    <source>
        <strain evidence="4 5">NIES-4072</strain>
    </source>
</reference>
<evidence type="ECO:0000259" key="3">
    <source>
        <dbReference type="Pfam" id="PF15615"/>
    </source>
</evidence>
<evidence type="ECO:0000256" key="1">
    <source>
        <dbReference type="SAM" id="Coils"/>
    </source>
</evidence>
<feature type="domain" description="TerB-C" evidence="3">
    <location>
        <begin position="266"/>
        <end position="427"/>
    </location>
</feature>
<evidence type="ECO:0000313" key="4">
    <source>
        <dbReference type="EMBL" id="GBG22281.1"/>
    </source>
</evidence>
<keyword evidence="2" id="KW-0472">Membrane</keyword>
<accession>A0A2R5G2I3</accession>
<organism evidence="4 5">
    <name type="scientific">Nostoc commune NIES-4072</name>
    <dbReference type="NCBI Taxonomy" id="2005467"/>
    <lineage>
        <taxon>Bacteria</taxon>
        <taxon>Bacillati</taxon>
        <taxon>Cyanobacteriota</taxon>
        <taxon>Cyanophyceae</taxon>
        <taxon>Nostocales</taxon>
        <taxon>Nostocaceae</taxon>
        <taxon>Nostoc</taxon>
    </lineage>
</organism>
<dbReference type="EMBL" id="BDUD01000001">
    <property type="protein sequence ID" value="GBG22281.1"/>
    <property type="molecule type" value="Genomic_DNA"/>
</dbReference>
<keyword evidence="2" id="KW-0812">Transmembrane</keyword>
<proteinExistence type="predicted"/>
<evidence type="ECO:0000256" key="2">
    <source>
        <dbReference type="SAM" id="Phobius"/>
    </source>
</evidence>
<feature type="coiled-coil region" evidence="1">
    <location>
        <begin position="87"/>
        <end position="303"/>
    </location>
</feature>
<dbReference type="Gene3D" id="1.10.287.1490">
    <property type="match status" value="1"/>
</dbReference>
<keyword evidence="2" id="KW-1133">Transmembrane helix</keyword>
<dbReference type="PANTHER" id="PTHR43977">
    <property type="entry name" value="STRUCTURAL MAINTENANCE OF CHROMOSOMES PROTEIN 3"/>
    <property type="match status" value="1"/>
</dbReference>
<evidence type="ECO:0000313" key="5">
    <source>
        <dbReference type="Proteomes" id="UP000245124"/>
    </source>
</evidence>
<protein>
    <recommendedName>
        <fullName evidence="3">TerB-C domain-containing protein</fullName>
    </recommendedName>
</protein>
<feature type="transmembrane region" description="Helical" evidence="2">
    <location>
        <begin position="51"/>
        <end position="68"/>
    </location>
</feature>
<dbReference type="Pfam" id="PF15615">
    <property type="entry name" value="TerB_C"/>
    <property type="match status" value="1"/>
</dbReference>
<feature type="transmembrane region" description="Helical" evidence="2">
    <location>
        <begin position="26"/>
        <end position="45"/>
    </location>
</feature>
<gene>
    <name evidence="4" type="ORF">NIES4072_59890</name>
</gene>
<keyword evidence="1" id="KW-0175">Coiled coil</keyword>
<dbReference type="InterPro" id="IPR028932">
    <property type="entry name" value="TerB-C"/>
</dbReference>